<dbReference type="InterPro" id="IPR019887">
    <property type="entry name" value="Tscrpt_reg_AsnC/Lrp_C"/>
</dbReference>
<dbReference type="SUPFAM" id="SSF54909">
    <property type="entry name" value="Dimeric alpha+beta barrel"/>
    <property type="match status" value="1"/>
</dbReference>
<evidence type="ECO:0000259" key="1">
    <source>
        <dbReference type="Pfam" id="PF01037"/>
    </source>
</evidence>
<gene>
    <name evidence="2" type="ORF">ACFQE9_11530</name>
</gene>
<accession>A0ABD5UVP6</accession>
<dbReference type="EMBL" id="JBHSXL010000009">
    <property type="protein sequence ID" value="MFC6893228.1"/>
    <property type="molecule type" value="Genomic_DNA"/>
</dbReference>
<evidence type="ECO:0000313" key="2">
    <source>
        <dbReference type="EMBL" id="MFC6893228.1"/>
    </source>
</evidence>
<proteinExistence type="predicted"/>
<evidence type="ECO:0000313" key="3">
    <source>
        <dbReference type="Proteomes" id="UP001596296"/>
    </source>
</evidence>
<organism evidence="2 3">
    <name type="scientific">Halopenitus salinus</name>
    <dbReference type="NCBI Taxonomy" id="1198295"/>
    <lineage>
        <taxon>Archaea</taxon>
        <taxon>Methanobacteriati</taxon>
        <taxon>Methanobacteriota</taxon>
        <taxon>Stenosarchaea group</taxon>
        <taxon>Halobacteria</taxon>
        <taxon>Halobacteriales</taxon>
        <taxon>Haloferacaceae</taxon>
        <taxon>Halopenitus</taxon>
    </lineage>
</organism>
<dbReference type="Gene3D" id="3.30.70.920">
    <property type="match status" value="1"/>
</dbReference>
<sequence length="77" mass="8078">MSVTAYVMVKANTGEADRLKQQMAAIDGVERVSIVAGDVDFIVTLSVETPADVKDVAAASIQGLDGIESTQTYVAMD</sequence>
<dbReference type="Pfam" id="PF01037">
    <property type="entry name" value="AsnC_trans_reg"/>
    <property type="match status" value="1"/>
</dbReference>
<dbReference type="InterPro" id="IPR011008">
    <property type="entry name" value="Dimeric_a/b-barrel"/>
</dbReference>
<feature type="domain" description="Transcription regulator AsnC/Lrp ligand binding" evidence="1">
    <location>
        <begin position="7"/>
        <end position="76"/>
    </location>
</feature>
<keyword evidence="3" id="KW-1185">Reference proteome</keyword>
<dbReference type="RefSeq" id="WP_379744561.1">
    <property type="nucleotide sequence ID" value="NZ_JBHSVN010000001.1"/>
</dbReference>
<reference evidence="2 3" key="1">
    <citation type="journal article" date="2019" name="Int. J. Syst. Evol. Microbiol.">
        <title>The Global Catalogue of Microorganisms (GCM) 10K type strain sequencing project: providing services to taxonomists for standard genome sequencing and annotation.</title>
        <authorList>
            <consortium name="The Broad Institute Genomics Platform"/>
            <consortium name="The Broad Institute Genome Sequencing Center for Infectious Disease"/>
            <person name="Wu L."/>
            <person name="Ma J."/>
        </authorList>
    </citation>
    <scope>NUCLEOTIDE SEQUENCE [LARGE SCALE GENOMIC DNA]</scope>
    <source>
        <strain evidence="2 3">SKJ47</strain>
    </source>
</reference>
<dbReference type="Proteomes" id="UP001596296">
    <property type="component" value="Unassembled WGS sequence"/>
</dbReference>
<protein>
    <submittedName>
        <fullName evidence="2">Lrp/AsnC family transcriptional regulator</fullName>
    </submittedName>
</protein>
<dbReference type="AlphaFoldDB" id="A0ABD5UVP6"/>
<comment type="caution">
    <text evidence="2">The sequence shown here is derived from an EMBL/GenBank/DDBJ whole genome shotgun (WGS) entry which is preliminary data.</text>
</comment>
<name>A0ABD5UVP6_9EURY</name>